<evidence type="ECO:0000256" key="1">
    <source>
        <dbReference type="ARBA" id="ARBA00004123"/>
    </source>
</evidence>
<comment type="caution">
    <text evidence="9">The sequence shown here is derived from an EMBL/GenBank/DDBJ whole genome shotgun (WGS) entry which is preliminary data.</text>
</comment>
<organism evidence="9 10">
    <name type="scientific">Sphaerosporella brunnea</name>
    <dbReference type="NCBI Taxonomy" id="1250544"/>
    <lineage>
        <taxon>Eukaryota</taxon>
        <taxon>Fungi</taxon>
        <taxon>Dikarya</taxon>
        <taxon>Ascomycota</taxon>
        <taxon>Pezizomycotina</taxon>
        <taxon>Pezizomycetes</taxon>
        <taxon>Pezizales</taxon>
        <taxon>Pyronemataceae</taxon>
        <taxon>Sphaerosporella</taxon>
    </lineage>
</organism>
<evidence type="ECO:0000313" key="10">
    <source>
        <dbReference type="Proteomes" id="UP000326924"/>
    </source>
</evidence>
<feature type="compositionally biased region" description="Low complexity" evidence="7">
    <location>
        <begin position="1"/>
        <end position="18"/>
    </location>
</feature>
<dbReference type="InterPro" id="IPR037817">
    <property type="entry name" value="TAF7"/>
</dbReference>
<dbReference type="PANTHER" id="PTHR12228">
    <property type="entry name" value="TRANSCRIPTION INITIATION FACTOR TFIID 55 KD SUBUNIT-RELATED"/>
    <property type="match status" value="1"/>
</dbReference>
<keyword evidence="5" id="KW-0539">Nucleus</keyword>
<keyword evidence="3" id="KW-0805">Transcription regulation</keyword>
<dbReference type="AlphaFoldDB" id="A0A5J5F4A9"/>
<dbReference type="Proteomes" id="UP000326924">
    <property type="component" value="Unassembled WGS sequence"/>
</dbReference>
<dbReference type="InterPro" id="IPR006751">
    <property type="entry name" value="TAFII55_prot_cons_reg"/>
</dbReference>
<feature type="region of interest" description="Disordered" evidence="7">
    <location>
        <begin position="397"/>
        <end position="422"/>
    </location>
</feature>
<feature type="compositionally biased region" description="Polar residues" evidence="7">
    <location>
        <begin position="121"/>
        <end position="133"/>
    </location>
</feature>
<gene>
    <name evidence="9" type="ORF">FN846DRAFT_887973</name>
</gene>
<evidence type="ECO:0000259" key="8">
    <source>
        <dbReference type="SMART" id="SM01370"/>
    </source>
</evidence>
<dbReference type="OrthoDB" id="153872at2759"/>
<reference evidence="9 10" key="1">
    <citation type="submission" date="2019-09" db="EMBL/GenBank/DDBJ databases">
        <title>Draft genome of the ectomycorrhizal ascomycete Sphaerosporella brunnea.</title>
        <authorList>
            <consortium name="DOE Joint Genome Institute"/>
            <person name="Benucci G.M."/>
            <person name="Marozzi G."/>
            <person name="Antonielli L."/>
            <person name="Sanchez S."/>
            <person name="Marco P."/>
            <person name="Wang X."/>
            <person name="Falini L.B."/>
            <person name="Barry K."/>
            <person name="Haridas S."/>
            <person name="Lipzen A."/>
            <person name="Labutti K."/>
            <person name="Grigoriev I.V."/>
            <person name="Murat C."/>
            <person name="Martin F."/>
            <person name="Albertini E."/>
            <person name="Donnini D."/>
            <person name="Bonito G."/>
        </authorList>
    </citation>
    <scope>NUCLEOTIDE SEQUENCE [LARGE SCALE GENOMIC DNA]</scope>
    <source>
        <strain evidence="9 10">Sb_GMNB300</strain>
    </source>
</reference>
<dbReference type="SMART" id="SM01370">
    <property type="entry name" value="TAFII55_N"/>
    <property type="match status" value="1"/>
</dbReference>
<dbReference type="Pfam" id="PF04658">
    <property type="entry name" value="TAFII55_N"/>
    <property type="match status" value="1"/>
</dbReference>
<protein>
    <submittedName>
        <fullName evidence="9">TAFII55 protein conserved region-domain-containing protein</fullName>
    </submittedName>
</protein>
<evidence type="ECO:0000256" key="4">
    <source>
        <dbReference type="ARBA" id="ARBA00023163"/>
    </source>
</evidence>
<dbReference type="CDD" id="cd08047">
    <property type="entry name" value="TAF7"/>
    <property type="match status" value="1"/>
</dbReference>
<dbReference type="EMBL" id="VXIS01000039">
    <property type="protein sequence ID" value="KAA8911087.1"/>
    <property type="molecule type" value="Genomic_DNA"/>
</dbReference>
<proteinExistence type="inferred from homology"/>
<feature type="coiled-coil region" evidence="6">
    <location>
        <begin position="424"/>
        <end position="458"/>
    </location>
</feature>
<keyword evidence="10" id="KW-1185">Reference proteome</keyword>
<dbReference type="GO" id="GO:0005669">
    <property type="term" value="C:transcription factor TFIID complex"/>
    <property type="evidence" value="ECO:0007669"/>
    <property type="project" value="InterPro"/>
</dbReference>
<feature type="compositionally biased region" description="Acidic residues" evidence="7">
    <location>
        <begin position="401"/>
        <end position="421"/>
    </location>
</feature>
<comment type="similarity">
    <text evidence="2">Belongs to the TAF7 family.</text>
</comment>
<accession>A0A5J5F4A9</accession>
<comment type="subcellular location">
    <subcellularLocation>
        <location evidence="1">Nucleus</location>
    </subcellularLocation>
</comment>
<dbReference type="GO" id="GO:0016251">
    <property type="term" value="F:RNA polymerase II general transcription initiation factor activity"/>
    <property type="evidence" value="ECO:0007669"/>
    <property type="project" value="TreeGrafter"/>
</dbReference>
<sequence>MVKLKLNLGSLNANSGSSEYPPRPAQQAPSSAPVPASTERPKKPKAPKKPKVSNAGTPGGGASATSSNTPQAKPKKKAPPKTPAANGGVPQQPVHIKIKSAEFTPQPAPPASAPPKLKLNLGSSMAAGSQPVRTPTIKLRHTPKAAPRKRRYEPGNGYDSEASDREEDPAIEENFILRMLPGDDCDYLREVVERRELNTSSDVWMKFKDQRKAVINIRGNLYAGQLVDLPCIVEANKTLDKKNIFKAADICQMLLIHQRIPHEEAIWDVQFSFSEQQFPHGLTPPMQWARKRRFRKRISNRTIEAVEAEVDRLLREDEMAESFSYCLVDADQEEDRSDADATYEHDLLGDVYDDEQDADGEVEQDYEYAPDASQAVGVDEATLQNELDTALFEDNNAEAAESSDEDEDEDVAALPEEPEMDEAAKEQLLQKEKLREEIQDLEDMIASKVAEMAKIENNILKQRIAKMVSGFQDQKAMKVTMLEQLGG</sequence>
<evidence type="ECO:0000256" key="5">
    <source>
        <dbReference type="ARBA" id="ARBA00023242"/>
    </source>
</evidence>
<evidence type="ECO:0000256" key="7">
    <source>
        <dbReference type="SAM" id="MobiDB-lite"/>
    </source>
</evidence>
<dbReference type="FunCoup" id="A0A5J5F4A9">
    <property type="interactions" value="208"/>
</dbReference>
<evidence type="ECO:0000313" key="9">
    <source>
        <dbReference type="EMBL" id="KAA8911087.1"/>
    </source>
</evidence>
<feature type="compositionally biased region" description="Low complexity" evidence="7">
    <location>
        <begin position="63"/>
        <end position="72"/>
    </location>
</feature>
<dbReference type="InParanoid" id="A0A5J5F4A9"/>
<feature type="region of interest" description="Disordered" evidence="7">
    <location>
        <begin position="1"/>
        <end position="167"/>
    </location>
</feature>
<feature type="compositionally biased region" description="Basic residues" evidence="7">
    <location>
        <begin position="138"/>
        <end position="151"/>
    </location>
</feature>
<keyword evidence="6" id="KW-0175">Coiled coil</keyword>
<feature type="compositionally biased region" description="Basic residues" evidence="7">
    <location>
        <begin position="42"/>
        <end position="51"/>
    </location>
</feature>
<evidence type="ECO:0000256" key="2">
    <source>
        <dbReference type="ARBA" id="ARBA00009368"/>
    </source>
</evidence>
<keyword evidence="4" id="KW-0804">Transcription</keyword>
<evidence type="ECO:0000256" key="6">
    <source>
        <dbReference type="SAM" id="Coils"/>
    </source>
</evidence>
<evidence type="ECO:0000256" key="3">
    <source>
        <dbReference type="ARBA" id="ARBA00023015"/>
    </source>
</evidence>
<dbReference type="GO" id="GO:0051123">
    <property type="term" value="P:RNA polymerase II preinitiation complex assembly"/>
    <property type="evidence" value="ECO:0007669"/>
    <property type="project" value="TreeGrafter"/>
</dbReference>
<feature type="compositionally biased region" description="Low complexity" evidence="7">
    <location>
        <begin position="25"/>
        <end position="37"/>
    </location>
</feature>
<feature type="domain" description="TAFII55 protein conserved region" evidence="8">
    <location>
        <begin position="171"/>
        <end position="322"/>
    </location>
</feature>
<name>A0A5J5F4A9_9PEZI</name>
<dbReference type="PANTHER" id="PTHR12228:SF0">
    <property type="entry name" value="TATA-BOX BINDING PROTEIN ASSOCIATED FACTOR 7"/>
    <property type="match status" value="1"/>
</dbReference>